<protein>
    <submittedName>
        <fullName evidence="4">Family 43 glycosylhydrolase</fullName>
    </submittedName>
</protein>
<proteinExistence type="inferred from homology"/>
<evidence type="ECO:0000256" key="2">
    <source>
        <dbReference type="ARBA" id="ARBA00022801"/>
    </source>
</evidence>
<keyword evidence="2" id="KW-0378">Hydrolase</keyword>
<dbReference type="InterPro" id="IPR006710">
    <property type="entry name" value="Glyco_hydro_43"/>
</dbReference>
<sequence length="612" mass="70323">MKYYCNPVNVPYRYQFNMDPRSNGKLQIDREGADPSMIQFQGKYYIFASMNLSVWVSEDMVNWESYSLPKNLPLYDYAPDVRVCGDYVYFSASKKGENCNYYRTRDIIRGPYEEIAGTFDFWDPNLFFDEDGKIYFYWGCSNITPVWGVELEPETMLPKTERKVVIEGNPYERGYERMGVDHCEFPRSEEEVEMMFQGFLKQSNMTEEQLPKVYAPQIRGMFTRRPFIEGPWMDKFGGKYYLQYACPGAQYNTYADGVYVSDSPLGPFSLAANNPFSYHPGGFMPGAGHGSTMWDREENLWHTSTMRISVNHQFERRIGIWPAGFDQDGELFCNQNYGDWPIAVEEGKINPWNEPKWYLLSYAKPAKASSAAKGKDADKAVNEDSQNWWRAAGSEPGEWIEVDLEKAMDVRAVQINFADDALPIESPGEIKGTATQPRYIEERNLRTRWKLEGSLDGKEYFVIEDKSEAVTDLPHDFIVRENGLQIRYVRLTVIEIPYGVEPCISGLRIFGIGTGEKPDVPVFEAGRSEDELDLLVAVEGKKDATGYNICWGHEEEKLYHSYQIYRSVRDVETGSEGRIDKRIGALVKGQDYFVRVDAYNENGITKGKVTKL</sequence>
<comment type="caution">
    <text evidence="4">The sequence shown here is derived from an EMBL/GenBank/DDBJ whole genome shotgun (WGS) entry which is preliminary data.</text>
</comment>
<keyword evidence="5" id="KW-1185">Reference proteome</keyword>
<dbReference type="Pfam" id="PF04616">
    <property type="entry name" value="Glyco_hydro_43"/>
    <property type="match status" value="2"/>
</dbReference>
<dbReference type="Gene3D" id="2.115.10.20">
    <property type="entry name" value="Glycosyl hydrolase domain, family 43"/>
    <property type="match status" value="1"/>
</dbReference>
<dbReference type="InterPro" id="IPR008979">
    <property type="entry name" value="Galactose-bd-like_sf"/>
</dbReference>
<dbReference type="SUPFAM" id="SSF49785">
    <property type="entry name" value="Galactose-binding domain-like"/>
    <property type="match status" value="1"/>
</dbReference>
<dbReference type="CDD" id="cd08982">
    <property type="entry name" value="GH43-like"/>
    <property type="match status" value="1"/>
</dbReference>
<name>A0ABR7F756_9FIRM</name>
<accession>A0ABR7F756</accession>
<reference evidence="4 5" key="1">
    <citation type="submission" date="2020-08" db="EMBL/GenBank/DDBJ databases">
        <title>Genome public.</title>
        <authorList>
            <person name="Liu C."/>
            <person name="Sun Q."/>
        </authorList>
    </citation>
    <scope>NUCLEOTIDE SEQUENCE [LARGE SCALE GENOMIC DNA]</scope>
    <source>
        <strain evidence="4 5">NSJ-34</strain>
    </source>
</reference>
<dbReference type="RefSeq" id="WP_103731059.1">
    <property type="nucleotide sequence ID" value="NZ_JACOOU010000001.1"/>
</dbReference>
<keyword evidence="3" id="KW-0326">Glycosidase</keyword>
<dbReference type="InterPro" id="IPR023296">
    <property type="entry name" value="Glyco_hydro_beta-prop_sf"/>
</dbReference>
<comment type="similarity">
    <text evidence="1">Belongs to the glycosyl hydrolase 43 family.</text>
</comment>
<dbReference type="PANTHER" id="PTHR42812:SF12">
    <property type="entry name" value="BETA-XYLOSIDASE-RELATED"/>
    <property type="match status" value="1"/>
</dbReference>
<evidence type="ECO:0000256" key="3">
    <source>
        <dbReference type="ARBA" id="ARBA00023295"/>
    </source>
</evidence>
<dbReference type="SUPFAM" id="SSF75005">
    <property type="entry name" value="Arabinanase/levansucrase/invertase"/>
    <property type="match status" value="1"/>
</dbReference>
<dbReference type="PANTHER" id="PTHR42812">
    <property type="entry name" value="BETA-XYLOSIDASE"/>
    <property type="match status" value="1"/>
</dbReference>
<dbReference type="InterPro" id="IPR051795">
    <property type="entry name" value="Glycosyl_Hydrlase_43"/>
</dbReference>
<dbReference type="EMBL" id="JACOOU010000001">
    <property type="protein sequence ID" value="MBC5671045.1"/>
    <property type="molecule type" value="Genomic_DNA"/>
</dbReference>
<evidence type="ECO:0000256" key="1">
    <source>
        <dbReference type="ARBA" id="ARBA00009865"/>
    </source>
</evidence>
<evidence type="ECO:0000313" key="4">
    <source>
        <dbReference type="EMBL" id="MBC5671045.1"/>
    </source>
</evidence>
<dbReference type="Gene3D" id="2.60.120.260">
    <property type="entry name" value="Galactose-binding domain-like"/>
    <property type="match status" value="1"/>
</dbReference>
<gene>
    <name evidence="4" type="ORF">H8S76_02205</name>
</gene>
<evidence type="ECO:0000313" key="5">
    <source>
        <dbReference type="Proteomes" id="UP000654573"/>
    </source>
</evidence>
<organism evidence="4 5">
    <name type="scientific">Blautia celeris</name>
    <dbReference type="NCBI Taxonomy" id="2763026"/>
    <lineage>
        <taxon>Bacteria</taxon>
        <taxon>Bacillati</taxon>
        <taxon>Bacillota</taxon>
        <taxon>Clostridia</taxon>
        <taxon>Lachnospirales</taxon>
        <taxon>Lachnospiraceae</taxon>
        <taxon>Blautia</taxon>
    </lineage>
</organism>
<dbReference type="Proteomes" id="UP000654573">
    <property type="component" value="Unassembled WGS sequence"/>
</dbReference>